<dbReference type="Proteomes" id="UP000230390">
    <property type="component" value="Unassembled WGS sequence"/>
</dbReference>
<evidence type="ECO:0000313" key="5">
    <source>
        <dbReference type="Proteomes" id="UP000230390"/>
    </source>
</evidence>
<evidence type="ECO:0000256" key="2">
    <source>
        <dbReference type="ARBA" id="ARBA00023315"/>
    </source>
</evidence>
<dbReference type="InterPro" id="IPR016181">
    <property type="entry name" value="Acyl_CoA_acyltransferase"/>
</dbReference>
<dbReference type="GO" id="GO:0016747">
    <property type="term" value="F:acyltransferase activity, transferring groups other than amino-acyl groups"/>
    <property type="evidence" value="ECO:0007669"/>
    <property type="project" value="InterPro"/>
</dbReference>
<dbReference type="OrthoDB" id="9803233at2"/>
<gene>
    <name evidence="4" type="ORF">CR105_01145</name>
</gene>
<organism evidence="4 5">
    <name type="scientific">Massilia eurypsychrophila</name>
    <dbReference type="NCBI Taxonomy" id="1485217"/>
    <lineage>
        <taxon>Bacteria</taxon>
        <taxon>Pseudomonadati</taxon>
        <taxon>Pseudomonadota</taxon>
        <taxon>Betaproteobacteria</taxon>
        <taxon>Burkholderiales</taxon>
        <taxon>Oxalobacteraceae</taxon>
        <taxon>Telluria group</taxon>
        <taxon>Massilia</taxon>
    </lineage>
</organism>
<evidence type="ECO:0000313" key="4">
    <source>
        <dbReference type="EMBL" id="PIL46790.1"/>
    </source>
</evidence>
<dbReference type="InterPro" id="IPR050832">
    <property type="entry name" value="Bact_Acetyltransf"/>
</dbReference>
<accession>A0A2G8TL59</accession>
<keyword evidence="5" id="KW-1185">Reference proteome</keyword>
<dbReference type="PROSITE" id="PS51186">
    <property type="entry name" value="GNAT"/>
    <property type="match status" value="1"/>
</dbReference>
<protein>
    <submittedName>
        <fullName evidence="4">GNAT family N-acetyltransferase</fullName>
    </submittedName>
</protein>
<keyword evidence="1 4" id="KW-0808">Transferase</keyword>
<dbReference type="Pfam" id="PF00583">
    <property type="entry name" value="Acetyltransf_1"/>
    <property type="match status" value="1"/>
</dbReference>
<dbReference type="PANTHER" id="PTHR43877">
    <property type="entry name" value="AMINOALKYLPHOSPHONATE N-ACETYLTRANSFERASE-RELATED-RELATED"/>
    <property type="match status" value="1"/>
</dbReference>
<sequence>MPSIRAEDPGTPDAIELTDELSAALAAITGDSGRASLAPDDVRVARSRFVVARDADGHPIGCAAIRPLGDGVAEIKRMYARPGNPSTGSALLAFLESEATALGYRAPWLETRIVNHRAVGFYSARGYRVIPNYGRYAGRADAVRLAKQLAPPPGSPPPGSVPAIAHGPIRNARRACAKVELVSDCRH</sequence>
<dbReference type="RefSeq" id="WP_099786592.1">
    <property type="nucleotide sequence ID" value="NZ_JBHLYV010000100.1"/>
</dbReference>
<dbReference type="EMBL" id="PDOC01000001">
    <property type="protein sequence ID" value="PIL46790.1"/>
    <property type="molecule type" value="Genomic_DNA"/>
</dbReference>
<proteinExistence type="predicted"/>
<feature type="domain" description="N-acetyltransferase" evidence="3">
    <location>
        <begin position="2"/>
        <end position="150"/>
    </location>
</feature>
<dbReference type="SUPFAM" id="SSF55729">
    <property type="entry name" value="Acyl-CoA N-acyltransferases (Nat)"/>
    <property type="match status" value="1"/>
</dbReference>
<dbReference type="PANTHER" id="PTHR43877:SF2">
    <property type="entry name" value="AMINOALKYLPHOSPHONATE N-ACETYLTRANSFERASE-RELATED"/>
    <property type="match status" value="1"/>
</dbReference>
<reference evidence="4 5" key="1">
    <citation type="submission" date="2017-10" db="EMBL/GenBank/DDBJ databases">
        <title>Massilia psychrophilum sp. nov., a novel purple-pigmented bacterium isolated from Tianshan glacier, Xinjiang Municipality, China.</title>
        <authorList>
            <person name="Wang H."/>
        </authorList>
    </citation>
    <scope>NUCLEOTIDE SEQUENCE [LARGE SCALE GENOMIC DNA]</scope>
    <source>
        <strain evidence="4 5">JCM 30074</strain>
    </source>
</reference>
<dbReference type="InterPro" id="IPR000182">
    <property type="entry name" value="GNAT_dom"/>
</dbReference>
<dbReference type="Gene3D" id="3.40.630.30">
    <property type="match status" value="1"/>
</dbReference>
<keyword evidence="2" id="KW-0012">Acyltransferase</keyword>
<name>A0A2G8TL59_9BURK</name>
<evidence type="ECO:0000256" key="1">
    <source>
        <dbReference type="ARBA" id="ARBA00022679"/>
    </source>
</evidence>
<comment type="caution">
    <text evidence="4">The sequence shown here is derived from an EMBL/GenBank/DDBJ whole genome shotgun (WGS) entry which is preliminary data.</text>
</comment>
<evidence type="ECO:0000259" key="3">
    <source>
        <dbReference type="PROSITE" id="PS51186"/>
    </source>
</evidence>
<dbReference type="AlphaFoldDB" id="A0A2G8TL59"/>